<feature type="chain" id="PRO_5016686407" evidence="2">
    <location>
        <begin position="24"/>
        <end position="218"/>
    </location>
</feature>
<evidence type="ECO:0000256" key="1">
    <source>
        <dbReference type="SAM" id="MobiDB-lite"/>
    </source>
</evidence>
<accession>A0A369TL07</accession>
<feature type="compositionally biased region" description="Gly residues" evidence="1">
    <location>
        <begin position="34"/>
        <end position="45"/>
    </location>
</feature>
<keyword evidence="4" id="KW-1185">Reference proteome</keyword>
<organism evidence="3 4">
    <name type="scientific">Thalassococcus profundi</name>
    <dbReference type="NCBI Taxonomy" id="2282382"/>
    <lineage>
        <taxon>Bacteria</taxon>
        <taxon>Pseudomonadati</taxon>
        <taxon>Pseudomonadota</taxon>
        <taxon>Alphaproteobacteria</taxon>
        <taxon>Rhodobacterales</taxon>
        <taxon>Roseobacteraceae</taxon>
        <taxon>Thalassococcus</taxon>
    </lineage>
</organism>
<reference evidence="3 4" key="1">
    <citation type="submission" date="2018-07" db="EMBL/GenBank/DDBJ databases">
        <title>Thalassococcus profundi sp. nov., a marine bacterium isolated from deep seawater of Okinawa Trough.</title>
        <authorList>
            <person name="Yu M."/>
        </authorList>
    </citation>
    <scope>NUCLEOTIDE SEQUENCE [LARGE SCALE GENOMIC DNA]</scope>
    <source>
        <strain evidence="3 4">WRAS1</strain>
    </source>
</reference>
<feature type="compositionally biased region" description="Low complexity" evidence="1">
    <location>
        <begin position="98"/>
        <end position="120"/>
    </location>
</feature>
<dbReference type="EMBL" id="QPMK01000017">
    <property type="protein sequence ID" value="RDD64797.1"/>
    <property type="molecule type" value="Genomic_DNA"/>
</dbReference>
<proteinExistence type="predicted"/>
<sequence length="218" mass="20899">MKRKMTSVIAICTGLGLAGPAMADCQAELAELTGGTGMDSGGGIAKDGSMAPLEGADSSGSDTMTESGSGDMAGSGSGSSGSDDQIAKDGSLAPLENADGAAADTSGSGSTDMADGSSGDMAGGGSSDMSESSSTETAASGSDTGDGDNQIVKDGDTAPLEADTDTIATSGQDASEQQDGSSGDTSQEFEDAIATAQAALDAGDEAACMEAVEEARSL</sequence>
<feature type="signal peptide" evidence="2">
    <location>
        <begin position="1"/>
        <end position="23"/>
    </location>
</feature>
<protein>
    <submittedName>
        <fullName evidence="3">Uncharacterized protein</fullName>
    </submittedName>
</protein>
<dbReference type="Proteomes" id="UP000253977">
    <property type="component" value="Unassembled WGS sequence"/>
</dbReference>
<feature type="region of interest" description="Disordered" evidence="1">
    <location>
        <begin position="33"/>
        <end position="189"/>
    </location>
</feature>
<name>A0A369TL07_9RHOB</name>
<feature type="compositionally biased region" description="Polar residues" evidence="1">
    <location>
        <begin position="166"/>
        <end position="186"/>
    </location>
</feature>
<dbReference type="RefSeq" id="WP_114512312.1">
    <property type="nucleotide sequence ID" value="NZ_QPMK01000017.1"/>
</dbReference>
<evidence type="ECO:0000256" key="2">
    <source>
        <dbReference type="SAM" id="SignalP"/>
    </source>
</evidence>
<dbReference type="OrthoDB" id="7744859at2"/>
<gene>
    <name evidence="3" type="ORF">DU478_17750</name>
</gene>
<evidence type="ECO:0000313" key="4">
    <source>
        <dbReference type="Proteomes" id="UP000253977"/>
    </source>
</evidence>
<feature type="compositionally biased region" description="Low complexity" evidence="1">
    <location>
        <begin position="127"/>
        <end position="143"/>
    </location>
</feature>
<keyword evidence="2" id="KW-0732">Signal</keyword>
<evidence type="ECO:0000313" key="3">
    <source>
        <dbReference type="EMBL" id="RDD64797.1"/>
    </source>
</evidence>
<comment type="caution">
    <text evidence="3">The sequence shown here is derived from an EMBL/GenBank/DDBJ whole genome shotgun (WGS) entry which is preliminary data.</text>
</comment>
<dbReference type="AlphaFoldDB" id="A0A369TL07"/>